<evidence type="ECO:0000313" key="1">
    <source>
        <dbReference type="EMBL" id="GAI61804.1"/>
    </source>
</evidence>
<reference evidence="1" key="1">
    <citation type="journal article" date="2014" name="Front. Microbiol.">
        <title>High frequency of phylogenetically diverse reductive dehalogenase-homologous genes in deep subseafloor sedimentary metagenomes.</title>
        <authorList>
            <person name="Kawai M."/>
            <person name="Futagami T."/>
            <person name="Toyoda A."/>
            <person name="Takaki Y."/>
            <person name="Nishi S."/>
            <person name="Hori S."/>
            <person name="Arai W."/>
            <person name="Tsubouchi T."/>
            <person name="Morono Y."/>
            <person name="Uchiyama I."/>
            <person name="Ito T."/>
            <person name="Fujiyama A."/>
            <person name="Inagaki F."/>
            <person name="Takami H."/>
        </authorList>
    </citation>
    <scope>NUCLEOTIDE SEQUENCE</scope>
    <source>
        <strain evidence="1">Expedition CK06-06</strain>
    </source>
</reference>
<organism evidence="1">
    <name type="scientific">marine sediment metagenome</name>
    <dbReference type="NCBI Taxonomy" id="412755"/>
    <lineage>
        <taxon>unclassified sequences</taxon>
        <taxon>metagenomes</taxon>
        <taxon>ecological metagenomes</taxon>
    </lineage>
</organism>
<name>X1S1X7_9ZZZZ</name>
<dbReference type="AlphaFoldDB" id="X1S1X7"/>
<comment type="caution">
    <text evidence="1">The sequence shown here is derived from an EMBL/GenBank/DDBJ whole genome shotgun (WGS) entry which is preliminary data.</text>
</comment>
<protein>
    <submittedName>
        <fullName evidence="1">Uncharacterized protein</fullName>
    </submittedName>
</protein>
<gene>
    <name evidence="1" type="ORF">S12H4_07861</name>
</gene>
<sequence>MGLLAEAGFMSERSSAYAQHRFSKGVKALYKFGDPKDAIIFDGRYTDTFERDIQQSCKPEEFRALLIKHGVKRTTAIRMVQNVF</sequence>
<proteinExistence type="predicted"/>
<accession>X1S1X7</accession>
<dbReference type="EMBL" id="BARW01002964">
    <property type="protein sequence ID" value="GAI61804.1"/>
    <property type="molecule type" value="Genomic_DNA"/>
</dbReference>